<evidence type="ECO:0000256" key="2">
    <source>
        <dbReference type="ARBA" id="ARBA00001947"/>
    </source>
</evidence>
<keyword evidence="9 12" id="KW-0378">Hydrolase</keyword>
<dbReference type="OrthoDB" id="25388at2759"/>
<gene>
    <name evidence="12" type="ORF">EIN_173990</name>
</gene>
<dbReference type="RefSeq" id="XP_004184070.1">
    <property type="nucleotide sequence ID" value="XM_004184022.1"/>
</dbReference>
<reference evidence="12 13" key="1">
    <citation type="submission" date="2012-10" db="EMBL/GenBank/DDBJ databases">
        <authorList>
            <person name="Zafar N."/>
            <person name="Inman J."/>
            <person name="Hall N."/>
            <person name="Lorenzi H."/>
            <person name="Caler E."/>
        </authorList>
    </citation>
    <scope>NUCLEOTIDE SEQUENCE [LARGE SCALE GENOMIC DNA]</scope>
    <source>
        <strain evidence="12 13">IP1</strain>
    </source>
</reference>
<evidence type="ECO:0000256" key="7">
    <source>
        <dbReference type="ARBA" id="ARBA00022723"/>
    </source>
</evidence>
<evidence type="ECO:0000256" key="9">
    <source>
        <dbReference type="ARBA" id="ARBA00022801"/>
    </source>
</evidence>
<dbReference type="AlphaFoldDB" id="A0A0A1TW21"/>
<keyword evidence="13" id="KW-1185">Reference proteome</keyword>
<evidence type="ECO:0000313" key="12">
    <source>
        <dbReference type="EMBL" id="ELP84724.1"/>
    </source>
</evidence>
<evidence type="ECO:0000256" key="8">
    <source>
        <dbReference type="ARBA" id="ARBA00022759"/>
    </source>
</evidence>
<evidence type="ECO:0000256" key="3">
    <source>
        <dbReference type="ARBA" id="ARBA00007823"/>
    </source>
</evidence>
<evidence type="ECO:0000256" key="5">
    <source>
        <dbReference type="ARBA" id="ARBA00022694"/>
    </source>
</evidence>
<evidence type="ECO:0000256" key="4">
    <source>
        <dbReference type="ARBA" id="ARBA00012477"/>
    </source>
</evidence>
<dbReference type="VEuPathDB" id="AmoebaDB:EIN_173990"/>
<dbReference type="InterPro" id="IPR036866">
    <property type="entry name" value="RibonucZ/Hydroxyglut_hydro"/>
</dbReference>
<proteinExistence type="inferred from homology"/>
<dbReference type="InterPro" id="IPR047151">
    <property type="entry name" value="RNZ2-like"/>
</dbReference>
<evidence type="ECO:0000256" key="6">
    <source>
        <dbReference type="ARBA" id="ARBA00022722"/>
    </source>
</evidence>
<dbReference type="Pfam" id="PF13691">
    <property type="entry name" value="Lactamase_B_4"/>
    <property type="match status" value="1"/>
</dbReference>
<dbReference type="PANTHER" id="PTHR12553:SF49">
    <property type="entry name" value="ZINC PHOSPHODIESTERASE ELAC PROTEIN 2"/>
    <property type="match status" value="1"/>
</dbReference>
<accession>A0A0A1TW21</accession>
<dbReference type="GO" id="GO:0042781">
    <property type="term" value="F:3'-tRNA processing endoribonuclease activity"/>
    <property type="evidence" value="ECO:0007669"/>
    <property type="project" value="UniProtKB-EC"/>
</dbReference>
<sequence>MKVEVYVVGNGTSEIGPSFLLSIDKMKYIFNTPESFQRGCFEQKLKPSSSNYIFFTSAKWACVGEYPLLKANPFDSSFPGIKVHGPKECLEVFESSSKFQTDFPLSQQISFTSDNERCENSGSTFSPYRIKGIQSDTLCYFIDLPKIPGRFDPKKADSFDLTGEEKNQIMTNGYCFINKTQKVTREDVCTESKETGKIIIAHIIDLCSLTNFLGVFSVQIPQDTINKIVSFVLITTDYLLETQELTNFLSHLKCKIVTLRDNSFDDAICLSETSFKKYSVFHKELKKVLPDYVTSEFFTLKTSKKYSPLTYKITVYPKYLETYNETLKQVDFPLTVKKIEKKEQDNFKVLLLSTGGSFPSVIRDCSCNLVEVNGMTLLIDCGENAANKVVKAGYDINQLNCIYFTHGHVDHVYGITSLLLKRTRPITIICPHTVATYICDVLKVLQKRLDIFFIENWEFSDEKKTQKAQSIEHNLGVILTTKLLKHTLVNYGIKIQFHNFALVVTGDTSPCQEVADFCDRSDVVIHECNNEVGQEEYALEHGHSTPLTISECLKACKIKTLIFNHLTPRINKSKIDDIHFQCVTFDAVDGFVIQKSITEDALDIKNNFKEIFDFLDK</sequence>
<dbReference type="Proteomes" id="UP000014680">
    <property type="component" value="Unassembled WGS sequence"/>
</dbReference>
<dbReference type="GeneID" id="14883692"/>
<comment type="cofactor">
    <cofactor evidence="2">
        <name>Zn(2+)</name>
        <dbReference type="ChEBI" id="CHEBI:29105"/>
    </cofactor>
</comment>
<feature type="domain" description="tRNase Z endonuclease" evidence="11">
    <location>
        <begin position="13"/>
        <end position="64"/>
    </location>
</feature>
<dbReference type="KEGG" id="eiv:EIN_173990"/>
<dbReference type="SUPFAM" id="SSF56281">
    <property type="entry name" value="Metallo-hydrolase/oxidoreductase"/>
    <property type="match status" value="2"/>
</dbReference>
<keyword evidence="8" id="KW-0255">Endonuclease</keyword>
<dbReference type="Pfam" id="PF23023">
    <property type="entry name" value="Anti-Pycsar_Apyc1"/>
    <property type="match status" value="1"/>
</dbReference>
<keyword evidence="6" id="KW-0540">Nuclease</keyword>
<dbReference type="EMBL" id="KB207112">
    <property type="protein sequence ID" value="ELP84724.1"/>
    <property type="molecule type" value="Genomic_DNA"/>
</dbReference>
<keyword evidence="10" id="KW-0862">Zinc</keyword>
<dbReference type="Gene3D" id="3.60.15.10">
    <property type="entry name" value="Ribonuclease Z/Hydroxyacylglutathione hydrolase-like"/>
    <property type="match status" value="2"/>
</dbReference>
<dbReference type="OMA" id="CSFARRS"/>
<dbReference type="PANTHER" id="PTHR12553">
    <property type="entry name" value="ZINC PHOSPHODIESTERASE ELAC PROTEIN 2"/>
    <property type="match status" value="1"/>
</dbReference>
<dbReference type="GO" id="GO:0005739">
    <property type="term" value="C:mitochondrion"/>
    <property type="evidence" value="ECO:0007669"/>
    <property type="project" value="TreeGrafter"/>
</dbReference>
<organism evidence="12 13">
    <name type="scientific">Entamoeba invadens IP1</name>
    <dbReference type="NCBI Taxonomy" id="370355"/>
    <lineage>
        <taxon>Eukaryota</taxon>
        <taxon>Amoebozoa</taxon>
        <taxon>Evosea</taxon>
        <taxon>Archamoebae</taxon>
        <taxon>Mastigamoebida</taxon>
        <taxon>Entamoebidae</taxon>
        <taxon>Entamoeba</taxon>
    </lineage>
</organism>
<keyword evidence="7" id="KW-0479">Metal-binding</keyword>
<comment type="similarity">
    <text evidence="3">Belongs to the RNase Z family.</text>
</comment>
<evidence type="ECO:0000256" key="1">
    <source>
        <dbReference type="ARBA" id="ARBA00000402"/>
    </source>
</evidence>
<evidence type="ECO:0000259" key="11">
    <source>
        <dbReference type="Pfam" id="PF13691"/>
    </source>
</evidence>
<comment type="catalytic activity">
    <reaction evidence="1">
        <text>Endonucleolytic cleavage of RNA, removing extra 3' nucleotides from tRNA precursor, generating 3' termini of tRNAs. A 3'-hydroxy group is left at the tRNA terminus and a 5'-phosphoryl group is left at the trailer molecule.</text>
        <dbReference type="EC" id="3.1.26.11"/>
    </reaction>
</comment>
<dbReference type="EC" id="3.1.26.11" evidence="4"/>
<dbReference type="CDD" id="cd16272">
    <property type="entry name" value="RNaseZ_MBL-fold"/>
    <property type="match status" value="1"/>
</dbReference>
<dbReference type="GO" id="GO:1990180">
    <property type="term" value="P:mitochondrial tRNA 3'-end processing"/>
    <property type="evidence" value="ECO:0007669"/>
    <property type="project" value="TreeGrafter"/>
</dbReference>
<dbReference type="GO" id="GO:0046872">
    <property type="term" value="F:metal ion binding"/>
    <property type="evidence" value="ECO:0007669"/>
    <property type="project" value="UniProtKB-KW"/>
</dbReference>
<protein>
    <recommendedName>
        <fullName evidence="4">ribonuclease Z</fullName>
        <ecNumber evidence="4">3.1.26.11</ecNumber>
    </recommendedName>
</protein>
<evidence type="ECO:0000313" key="13">
    <source>
        <dbReference type="Proteomes" id="UP000014680"/>
    </source>
</evidence>
<keyword evidence="5" id="KW-0819">tRNA processing</keyword>
<dbReference type="InterPro" id="IPR027794">
    <property type="entry name" value="tRNase_Z_dom"/>
</dbReference>
<name>A0A0A1TW21_ENTIV</name>
<evidence type="ECO:0000256" key="10">
    <source>
        <dbReference type="ARBA" id="ARBA00022833"/>
    </source>
</evidence>